<dbReference type="AlphaFoldDB" id="A0A1S3JNQ1"/>
<feature type="compositionally biased region" description="Low complexity" evidence="1">
    <location>
        <begin position="199"/>
        <end position="231"/>
    </location>
</feature>
<dbReference type="PANTHER" id="PTHR33766:SF2">
    <property type="entry name" value="PROTEIN FAM181B"/>
    <property type="match status" value="1"/>
</dbReference>
<reference evidence="3" key="1">
    <citation type="submission" date="2025-08" db="UniProtKB">
        <authorList>
            <consortium name="RefSeq"/>
        </authorList>
    </citation>
    <scope>IDENTIFICATION</scope>
    <source>
        <tissue evidence="3">Gonads</tissue>
    </source>
</reference>
<dbReference type="GeneID" id="106174544"/>
<dbReference type="RefSeq" id="XP_013411604.1">
    <property type="nucleotide sequence ID" value="XM_013556150.1"/>
</dbReference>
<dbReference type="OrthoDB" id="5981837at2759"/>
<gene>
    <name evidence="3" type="primary">LOC106174544</name>
</gene>
<accession>A0A1S3JNQ1</accession>
<dbReference type="Pfam" id="PF15238">
    <property type="entry name" value="TEADIR3"/>
    <property type="match status" value="1"/>
</dbReference>
<dbReference type="InterPro" id="IPR053819">
    <property type="entry name" value="TEADIR3_omega_loop"/>
</dbReference>
<organism evidence="2 3">
    <name type="scientific">Lingula anatina</name>
    <name type="common">Brachiopod</name>
    <name type="synonym">Lingula unguis</name>
    <dbReference type="NCBI Taxonomy" id="7574"/>
    <lineage>
        <taxon>Eukaryota</taxon>
        <taxon>Metazoa</taxon>
        <taxon>Spiralia</taxon>
        <taxon>Lophotrochozoa</taxon>
        <taxon>Brachiopoda</taxon>
        <taxon>Linguliformea</taxon>
        <taxon>Lingulata</taxon>
        <taxon>Lingulida</taxon>
        <taxon>Linguloidea</taxon>
        <taxon>Lingulidae</taxon>
        <taxon>Lingula</taxon>
    </lineage>
</organism>
<evidence type="ECO:0000313" key="3">
    <source>
        <dbReference type="RefSeq" id="XP_013411604.1"/>
    </source>
</evidence>
<dbReference type="InParanoid" id="A0A1S3JNQ1"/>
<name>A0A1S3JNQ1_LINAN</name>
<dbReference type="InterPro" id="IPR029359">
    <property type="entry name" value="FAM181"/>
</dbReference>
<proteinExistence type="predicted"/>
<dbReference type="Proteomes" id="UP000085678">
    <property type="component" value="Unplaced"/>
</dbReference>
<sequence length="338" mass="37247">MATADRSGGGETGQQLLSFVDIASSNIKLALDKCGKSKRKVNHRKYLQKQLKKSNGSYDTETAVIHGGRVSKPTRKETSYFGIQHKSLQALFDPRTLHKQCCADPQAKLVKGSCRSNRVPLKNRKLPPSFFTEPAKLLEQQSYTAYYIENALQNYSYQSQLETVANGVYTCQQTTLDPPYFTHEDIHDIIGGQDGLARPSSCGSSQHSSSGSPQRETSSTSSPPISPLLPISSRTDYRLQSWDQPYASSYNGTIFMDPNYNEPYGYQQELSGAFSNMGQVGNAMATLRSPHDGLTSMENVYALPNFSQTFSSYVTGADVSSVDNPFVAPCMLNSYTCL</sequence>
<keyword evidence="2" id="KW-1185">Reference proteome</keyword>
<evidence type="ECO:0000256" key="1">
    <source>
        <dbReference type="SAM" id="MobiDB-lite"/>
    </source>
</evidence>
<protein>
    <submittedName>
        <fullName evidence="3">Uncharacterized protein LOC106174544</fullName>
    </submittedName>
</protein>
<dbReference type="KEGG" id="lak:106174544"/>
<dbReference type="PANTHER" id="PTHR33766">
    <property type="entry name" value="PROTEIN FAM181B"/>
    <property type="match status" value="1"/>
</dbReference>
<dbReference type="STRING" id="7574.A0A1S3JNQ1"/>
<evidence type="ECO:0000313" key="2">
    <source>
        <dbReference type="Proteomes" id="UP000085678"/>
    </source>
</evidence>
<feature type="region of interest" description="Disordered" evidence="1">
    <location>
        <begin position="192"/>
        <end position="231"/>
    </location>
</feature>